<organism evidence="1 2">
    <name type="scientific">Taxus chinensis</name>
    <name type="common">Chinese yew</name>
    <name type="synonym">Taxus wallichiana var. chinensis</name>
    <dbReference type="NCBI Taxonomy" id="29808"/>
    <lineage>
        <taxon>Eukaryota</taxon>
        <taxon>Viridiplantae</taxon>
        <taxon>Streptophyta</taxon>
        <taxon>Embryophyta</taxon>
        <taxon>Tracheophyta</taxon>
        <taxon>Spermatophyta</taxon>
        <taxon>Pinopsida</taxon>
        <taxon>Pinidae</taxon>
        <taxon>Conifers II</taxon>
        <taxon>Cupressales</taxon>
        <taxon>Taxaceae</taxon>
        <taxon>Taxus</taxon>
    </lineage>
</organism>
<keyword evidence="2" id="KW-1185">Reference proteome</keyword>
<sequence length="312" mass="35624">MPSPGIQSFVRGFDRVMWGSSDCTGKRKRVENNNIENRLYGFQTFGDPGCPADFDGPFRDNIRIFLQDFARLENFLVDGMTVWSIALRVDDSSCISMFVMEEMVQNALRPHCDYCQFIGWNHHLMSKCRYHFIIPAQKSNDKNITEVVTVLDMPSHLLHGMFHSNGFGHLVCINGREKGSKNASGREIMDLWDRTCAMLRARKVSVEDVGKKKAMELRLLHCVAYGDTWFGRWGFKFAQGSQQTYLKAIEAIRGMPLSVMLQHFRGQVDHDVASVVAVYQKLSGNSVQTVGKLMSFMMEFKSRLPREKIKAT</sequence>
<dbReference type="AlphaFoldDB" id="A0AA38CL81"/>
<protein>
    <submittedName>
        <fullName evidence="1">Uncharacterized protein</fullName>
    </submittedName>
</protein>
<accession>A0AA38CL81</accession>
<dbReference type="Proteomes" id="UP000824469">
    <property type="component" value="Unassembled WGS sequence"/>
</dbReference>
<dbReference type="PANTHER" id="PTHR46201:SF9">
    <property type="entry name" value="PHD FINGER PROTEIN MALE MEIOCYTE DEATH 1"/>
    <property type="match status" value="1"/>
</dbReference>
<name>A0AA38CL81_TAXCH</name>
<dbReference type="PANTHER" id="PTHR46201">
    <property type="entry name" value="PHD FINGER PROTEIN MALE MEIOCYTE DEATH 1-RELATED"/>
    <property type="match status" value="1"/>
</dbReference>
<comment type="caution">
    <text evidence="1">The sequence shown here is derived from an EMBL/GenBank/DDBJ whole genome shotgun (WGS) entry which is preliminary data.</text>
</comment>
<proteinExistence type="predicted"/>
<evidence type="ECO:0000313" key="2">
    <source>
        <dbReference type="Proteomes" id="UP000824469"/>
    </source>
</evidence>
<gene>
    <name evidence="1" type="ORF">KI387_031449</name>
</gene>
<reference evidence="1 2" key="1">
    <citation type="journal article" date="2021" name="Nat. Plants">
        <title>The Taxus genome provides insights into paclitaxel biosynthesis.</title>
        <authorList>
            <person name="Xiong X."/>
            <person name="Gou J."/>
            <person name="Liao Q."/>
            <person name="Li Y."/>
            <person name="Zhou Q."/>
            <person name="Bi G."/>
            <person name="Li C."/>
            <person name="Du R."/>
            <person name="Wang X."/>
            <person name="Sun T."/>
            <person name="Guo L."/>
            <person name="Liang H."/>
            <person name="Lu P."/>
            <person name="Wu Y."/>
            <person name="Zhang Z."/>
            <person name="Ro D.K."/>
            <person name="Shang Y."/>
            <person name="Huang S."/>
            <person name="Yan J."/>
        </authorList>
    </citation>
    <scope>NUCLEOTIDE SEQUENCE [LARGE SCALE GENOMIC DNA]</scope>
    <source>
        <strain evidence="1">Ta-2019</strain>
    </source>
</reference>
<dbReference type="EMBL" id="JAHRHJ020000010">
    <property type="protein sequence ID" value="KAH9299767.1"/>
    <property type="molecule type" value="Genomic_DNA"/>
</dbReference>
<dbReference type="OMA" id="WDRTCAM"/>
<evidence type="ECO:0000313" key="1">
    <source>
        <dbReference type="EMBL" id="KAH9299767.1"/>
    </source>
</evidence>